<keyword evidence="10" id="KW-0732">Signal</keyword>
<evidence type="ECO:0000256" key="3">
    <source>
        <dbReference type="ARBA" id="ARBA00022452"/>
    </source>
</evidence>
<evidence type="ECO:0000259" key="11">
    <source>
        <dbReference type="Pfam" id="PF00593"/>
    </source>
</evidence>
<proteinExistence type="inferred from homology"/>
<evidence type="ECO:0000256" key="10">
    <source>
        <dbReference type="SAM" id="SignalP"/>
    </source>
</evidence>
<dbReference type="HOGENOM" id="CLU_010745_1_1_5"/>
<dbReference type="PANTHER" id="PTHR47234:SF3">
    <property type="entry name" value="SECRETIN_TONB SHORT N-TERMINAL DOMAIN-CONTAINING PROTEIN"/>
    <property type="match status" value="1"/>
</dbReference>
<sequence>MRYKTFLLAAASLASVATMANAQSATDTDQTSVDELVITGTRTAGRSRLDTLAPVDVVSEKALTRTGTTELAQSLSTLAPSINFPRPAITDGTDHIRPATLRGLAPDQTLVLVNGARRHSSALVNVNGSIGRGSAAVDLNAIPTIALDRVEVLRDGASAQYGSDAIAGVINLRLREARSGGGATITYGGYNTLVETARNTDGRRERDGETVTVQAWQGLPLGADGFLTVSAEYRDRNPTSRGDIDVRVTPARVTSRYGDAEVKDKTVYLNAGLPVGSGWEAYGWAGYQTREGGSAAFPRIVGDARQTPVASIYPNGYLPIIATDIEDSTAAFGLKGDLAGFKVDLNVVYGKNKIDYRTESSANASYGAASQTSFKSGGMTYDQTVVGLDVSRGVDIGAYEPLNVAFGAEARWEGYSIRAGEPASYNRGPITTAAAGAQGFPGFQPSNVLSRDRDNIGLYLDLESRLTERFTASAAVRYEDYSDFGSTTTGKLAARYELTEGFAIRGAVSTGFRAPALQQQFFTTTSTNFIIINGVSTPVEVGTFPATSAVAKVLGAKPLEAEKSDNLSAGVVFQRGPFELTVDAYQIKIDNRIVLSENIQGSATGSATAVAIYNLLAPFNVTAARFFLNGVDTETKGLDVVARYRIDDDQAGRFDLTAAANFNKTDVTKLPTTNTLSSLPVPPSLFNRANVLTFEEGTPKRKITLAGDWSREAWGATLKTTFYGSVLSPNNDPTGAFDVRTGSKAVVDLEGRYAINERLNLAIGANNLFDEYPNRTPANVNTTNATAFTGFSPFGFNGRFFYGRVSVSW</sequence>
<evidence type="ECO:0000256" key="8">
    <source>
        <dbReference type="PROSITE-ProRule" id="PRU01360"/>
    </source>
</evidence>
<dbReference type="InterPro" id="IPR012910">
    <property type="entry name" value="Plug_dom"/>
</dbReference>
<protein>
    <submittedName>
        <fullName evidence="13">TonB-dependent outer membrane receptor</fullName>
    </submittedName>
</protein>
<dbReference type="InterPro" id="IPR037066">
    <property type="entry name" value="Plug_dom_sf"/>
</dbReference>
<evidence type="ECO:0000256" key="1">
    <source>
        <dbReference type="ARBA" id="ARBA00004571"/>
    </source>
</evidence>
<evidence type="ECO:0000256" key="2">
    <source>
        <dbReference type="ARBA" id="ARBA00022448"/>
    </source>
</evidence>
<evidence type="ECO:0000256" key="9">
    <source>
        <dbReference type="RuleBase" id="RU003357"/>
    </source>
</evidence>
<accession>A0A0H3C848</accession>
<keyword evidence="5 9" id="KW-0798">TonB box</keyword>
<dbReference type="RefSeq" id="WP_010919539.1">
    <property type="nucleotide sequence ID" value="NC_011916.1"/>
</dbReference>
<dbReference type="Gene3D" id="2.170.130.10">
    <property type="entry name" value="TonB-dependent receptor, plug domain"/>
    <property type="match status" value="1"/>
</dbReference>
<dbReference type="Pfam" id="PF07715">
    <property type="entry name" value="Plug"/>
    <property type="match status" value="1"/>
</dbReference>
<dbReference type="PANTHER" id="PTHR47234">
    <property type="match status" value="1"/>
</dbReference>
<keyword evidence="3 8" id="KW-1134">Transmembrane beta strand</keyword>
<dbReference type="KEGG" id="ccs:CCNA_01738"/>
<dbReference type="GeneID" id="7331203"/>
<dbReference type="Pfam" id="PF00593">
    <property type="entry name" value="TonB_dep_Rec_b-barrel"/>
    <property type="match status" value="1"/>
</dbReference>
<dbReference type="InterPro" id="IPR036942">
    <property type="entry name" value="Beta-barrel_TonB_sf"/>
</dbReference>
<feature type="domain" description="TonB-dependent receptor-like beta-barrel" evidence="11">
    <location>
        <begin position="282"/>
        <end position="768"/>
    </location>
</feature>
<gene>
    <name evidence="13" type="ordered locus">CCNA_01738</name>
</gene>
<keyword evidence="6 8" id="KW-0472">Membrane</keyword>
<feature type="chain" id="PRO_5002605794" evidence="10">
    <location>
        <begin position="23"/>
        <end position="809"/>
    </location>
</feature>
<dbReference type="PhylomeDB" id="A0A0H3C848"/>
<dbReference type="SMR" id="A0A0H3C848"/>
<keyword evidence="7 8" id="KW-0998">Cell outer membrane</keyword>
<comment type="similarity">
    <text evidence="8 9">Belongs to the TonB-dependent receptor family.</text>
</comment>
<dbReference type="AlphaFoldDB" id="A0A0H3C848"/>
<dbReference type="PROSITE" id="PS52016">
    <property type="entry name" value="TONB_DEPENDENT_REC_3"/>
    <property type="match status" value="1"/>
</dbReference>
<keyword evidence="14" id="KW-1185">Reference proteome</keyword>
<evidence type="ECO:0000313" key="14">
    <source>
        <dbReference type="Proteomes" id="UP000001364"/>
    </source>
</evidence>
<dbReference type="RefSeq" id="YP_002517111.1">
    <property type="nucleotide sequence ID" value="NC_011916.1"/>
</dbReference>
<dbReference type="SUPFAM" id="SSF56935">
    <property type="entry name" value="Porins"/>
    <property type="match status" value="1"/>
</dbReference>
<reference evidence="13 14" key="1">
    <citation type="journal article" date="2010" name="J. Bacteriol.">
        <title>The genetic basis of laboratory adaptation in Caulobacter crescentus.</title>
        <authorList>
            <person name="Marks M.E."/>
            <person name="Castro-Rojas C.M."/>
            <person name="Teiling C."/>
            <person name="Du L."/>
            <person name="Kapatral V."/>
            <person name="Walunas T.L."/>
            <person name="Crosson S."/>
        </authorList>
    </citation>
    <scope>NUCLEOTIDE SEQUENCE [LARGE SCALE GENOMIC DNA]</scope>
    <source>
        <strain evidence="14">NA1000 / CB15N</strain>
    </source>
</reference>
<evidence type="ECO:0000256" key="7">
    <source>
        <dbReference type="ARBA" id="ARBA00023237"/>
    </source>
</evidence>
<evidence type="ECO:0000313" key="13">
    <source>
        <dbReference type="EMBL" id="ACL95203.1"/>
    </source>
</evidence>
<dbReference type="InterPro" id="IPR000531">
    <property type="entry name" value="Beta-barrel_TonB"/>
</dbReference>
<dbReference type="CDD" id="cd01347">
    <property type="entry name" value="ligand_gated_channel"/>
    <property type="match status" value="1"/>
</dbReference>
<dbReference type="OrthoDB" id="7051241at2"/>
<keyword evidence="4 8" id="KW-0812">Transmembrane</keyword>
<evidence type="ECO:0000256" key="5">
    <source>
        <dbReference type="ARBA" id="ARBA00023077"/>
    </source>
</evidence>
<dbReference type="PATRIC" id="fig|565050.3.peg.1714"/>
<evidence type="ECO:0000259" key="12">
    <source>
        <dbReference type="Pfam" id="PF07715"/>
    </source>
</evidence>
<keyword evidence="13" id="KW-0675">Receptor</keyword>
<dbReference type="GO" id="GO:0009279">
    <property type="term" value="C:cell outer membrane"/>
    <property type="evidence" value="ECO:0007669"/>
    <property type="project" value="UniProtKB-SubCell"/>
</dbReference>
<comment type="subcellular location">
    <subcellularLocation>
        <location evidence="1 8">Cell outer membrane</location>
        <topology evidence="1 8">Multi-pass membrane protein</topology>
    </subcellularLocation>
</comment>
<evidence type="ECO:0000256" key="4">
    <source>
        <dbReference type="ARBA" id="ARBA00022692"/>
    </source>
</evidence>
<dbReference type="Proteomes" id="UP000001364">
    <property type="component" value="Chromosome"/>
</dbReference>
<dbReference type="Gene3D" id="2.40.170.20">
    <property type="entry name" value="TonB-dependent receptor, beta-barrel domain"/>
    <property type="match status" value="1"/>
</dbReference>
<feature type="domain" description="TonB-dependent receptor plug" evidence="12">
    <location>
        <begin position="49"/>
        <end position="169"/>
    </location>
</feature>
<name>A0A0H3C848_CAUVN</name>
<evidence type="ECO:0000256" key="6">
    <source>
        <dbReference type="ARBA" id="ARBA00023136"/>
    </source>
</evidence>
<feature type="signal peptide" evidence="10">
    <location>
        <begin position="1"/>
        <end position="22"/>
    </location>
</feature>
<dbReference type="EMBL" id="CP001340">
    <property type="protein sequence ID" value="ACL95203.1"/>
    <property type="molecule type" value="Genomic_DNA"/>
</dbReference>
<dbReference type="InterPro" id="IPR039426">
    <property type="entry name" value="TonB-dep_rcpt-like"/>
</dbReference>
<keyword evidence="2 8" id="KW-0813">Transport</keyword>
<organism evidence="13 14">
    <name type="scientific">Caulobacter vibrioides (strain NA1000 / CB15N)</name>
    <name type="common">Caulobacter crescentus</name>
    <dbReference type="NCBI Taxonomy" id="565050"/>
    <lineage>
        <taxon>Bacteria</taxon>
        <taxon>Pseudomonadati</taxon>
        <taxon>Pseudomonadota</taxon>
        <taxon>Alphaproteobacteria</taxon>
        <taxon>Caulobacterales</taxon>
        <taxon>Caulobacteraceae</taxon>
        <taxon>Caulobacter</taxon>
    </lineage>
</organism>